<dbReference type="InterPro" id="IPR051447">
    <property type="entry name" value="Lipoprotein-release_system"/>
</dbReference>
<gene>
    <name evidence="10" type="ORF">Strain138_002533</name>
    <name evidence="11" type="ORF">Strain318_002533</name>
</gene>
<evidence type="ECO:0000256" key="6">
    <source>
        <dbReference type="ARBA" id="ARBA00023136"/>
    </source>
</evidence>
<sequence length="279" mass="29351">MMARRRWALLVTALALGSGGAQAQAPWRSITIDERLAARTSLAVGDTAVLAAAAGAPGDTVLIAGITRRTADPSEIARSEYRVRLHLDHLQALTGAGDRVGRFAVQTRDVPGAVDSAAARINALAFGFRAYPAAEVAVETSATFRVVNRFHRAIGVITIVASAIFLLCITLLKVDERRRDVGALRLLGVSRTTIVRAVVLEASLIAVIGSAMGAALGYGAGWIVNWHYQGVYSTPLKFAIVTPGIVLFATALSLGLGVIAGLLAAQRLVRRAPLDLVGR</sequence>
<evidence type="ECO:0000256" key="5">
    <source>
        <dbReference type="ARBA" id="ARBA00022989"/>
    </source>
</evidence>
<evidence type="ECO:0000256" key="8">
    <source>
        <dbReference type="SAM" id="SignalP"/>
    </source>
</evidence>
<dbReference type="PANTHER" id="PTHR30489">
    <property type="entry name" value="LIPOPROTEIN-RELEASING SYSTEM TRANSMEMBRANE PROTEIN LOLE"/>
    <property type="match status" value="1"/>
</dbReference>
<dbReference type="EMBL" id="CP130613">
    <property type="protein sequence ID" value="WKW16123.1"/>
    <property type="molecule type" value="Genomic_DNA"/>
</dbReference>
<evidence type="ECO:0000313" key="12">
    <source>
        <dbReference type="Proteomes" id="UP001229955"/>
    </source>
</evidence>
<evidence type="ECO:0000256" key="3">
    <source>
        <dbReference type="ARBA" id="ARBA00022475"/>
    </source>
</evidence>
<evidence type="ECO:0000256" key="4">
    <source>
        <dbReference type="ARBA" id="ARBA00022692"/>
    </source>
</evidence>
<evidence type="ECO:0000313" key="10">
    <source>
        <dbReference type="EMBL" id="WKW13216.1"/>
    </source>
</evidence>
<proteinExistence type="inferred from homology"/>
<comment type="subcellular location">
    <subcellularLocation>
        <location evidence="1">Cell membrane</location>
        <topology evidence="1">Multi-pass membrane protein</topology>
    </subcellularLocation>
</comment>
<evidence type="ECO:0000259" key="9">
    <source>
        <dbReference type="Pfam" id="PF02687"/>
    </source>
</evidence>
<evidence type="ECO:0000256" key="1">
    <source>
        <dbReference type="ARBA" id="ARBA00004651"/>
    </source>
</evidence>
<dbReference type="KEGG" id="pspc:Strain318_002533"/>
<keyword evidence="6 7" id="KW-0472">Membrane</keyword>
<keyword evidence="8" id="KW-0732">Signal</keyword>
<dbReference type="Proteomes" id="UP001229955">
    <property type="component" value="Chromosome"/>
</dbReference>
<protein>
    <submittedName>
        <fullName evidence="10">FtsX-like permease family protein</fullName>
    </submittedName>
</protein>
<organism evidence="10">
    <name type="scientific">Pseudogemmatithrix spongiicola</name>
    <dbReference type="NCBI Taxonomy" id="3062599"/>
    <lineage>
        <taxon>Bacteria</taxon>
        <taxon>Pseudomonadati</taxon>
        <taxon>Gemmatimonadota</taxon>
        <taxon>Gemmatimonadia</taxon>
        <taxon>Gemmatimonadales</taxon>
        <taxon>Gemmatimonadaceae</taxon>
        <taxon>Pseudogemmatithrix</taxon>
    </lineage>
</organism>
<dbReference type="PANTHER" id="PTHR30489:SF0">
    <property type="entry name" value="LIPOPROTEIN-RELEASING SYSTEM TRANSMEMBRANE PROTEIN LOLE"/>
    <property type="match status" value="1"/>
</dbReference>
<evidence type="ECO:0000313" key="11">
    <source>
        <dbReference type="EMBL" id="WKW16123.1"/>
    </source>
</evidence>
<feature type="domain" description="ABC3 transporter permease C-terminal" evidence="9">
    <location>
        <begin position="153"/>
        <end position="272"/>
    </location>
</feature>
<feature type="chain" id="PRO_5041261885" evidence="8">
    <location>
        <begin position="24"/>
        <end position="279"/>
    </location>
</feature>
<dbReference type="RefSeq" id="WP_367886076.1">
    <property type="nucleotide sequence ID" value="NZ_CP130612.1"/>
</dbReference>
<dbReference type="InterPro" id="IPR003838">
    <property type="entry name" value="ABC3_permease_C"/>
</dbReference>
<dbReference type="GO" id="GO:0098797">
    <property type="term" value="C:plasma membrane protein complex"/>
    <property type="evidence" value="ECO:0007669"/>
    <property type="project" value="TreeGrafter"/>
</dbReference>
<dbReference type="GO" id="GO:0044874">
    <property type="term" value="P:lipoprotein localization to outer membrane"/>
    <property type="evidence" value="ECO:0007669"/>
    <property type="project" value="TreeGrafter"/>
</dbReference>
<dbReference type="AlphaFoldDB" id="A0AA49JWB4"/>
<accession>A0AA49JWB4</accession>
<keyword evidence="4 7" id="KW-0812">Transmembrane</keyword>
<dbReference type="Pfam" id="PF02687">
    <property type="entry name" value="FtsX"/>
    <property type="match status" value="1"/>
</dbReference>
<keyword evidence="5 7" id="KW-1133">Transmembrane helix</keyword>
<accession>A0AA49Q7V5</accession>
<name>A0AA49JWB4_9BACT</name>
<reference evidence="10" key="1">
    <citation type="submission" date="2023-07" db="EMBL/GenBank/DDBJ databases">
        <authorList>
            <person name="Haufschild T."/>
            <person name="Kallscheuer N."/>
            <person name="Hammer J."/>
            <person name="Kohn T."/>
            <person name="Kabuu M."/>
            <person name="Jogler M."/>
            <person name="Wohfarth N."/>
            <person name="Heuer A."/>
            <person name="Rohde M."/>
            <person name="van Teeseling M.C.F."/>
            <person name="Jogler C."/>
        </authorList>
    </citation>
    <scope>NUCLEOTIDE SEQUENCE</scope>
    <source>
        <strain evidence="10">Strain 138</strain>
        <strain evidence="11">Strain 318</strain>
    </source>
</reference>
<comment type="similarity">
    <text evidence="2">Belongs to the ABC-4 integral membrane protein family. LolC/E subfamily.</text>
</comment>
<keyword evidence="3" id="KW-1003">Cell membrane</keyword>
<evidence type="ECO:0000256" key="2">
    <source>
        <dbReference type="ARBA" id="ARBA00005236"/>
    </source>
</evidence>
<dbReference type="EMBL" id="CP130612">
    <property type="protein sequence ID" value="WKW13216.1"/>
    <property type="molecule type" value="Genomic_DNA"/>
</dbReference>
<feature type="transmembrane region" description="Helical" evidence="7">
    <location>
        <begin position="153"/>
        <end position="172"/>
    </location>
</feature>
<feature type="signal peptide" evidence="8">
    <location>
        <begin position="1"/>
        <end position="23"/>
    </location>
</feature>
<feature type="transmembrane region" description="Helical" evidence="7">
    <location>
        <begin position="193"/>
        <end position="218"/>
    </location>
</feature>
<keyword evidence="12" id="KW-1185">Reference proteome</keyword>
<evidence type="ECO:0000256" key="7">
    <source>
        <dbReference type="SAM" id="Phobius"/>
    </source>
</evidence>
<feature type="transmembrane region" description="Helical" evidence="7">
    <location>
        <begin position="238"/>
        <end position="264"/>
    </location>
</feature>